<dbReference type="Proteomes" id="UP000483802">
    <property type="component" value="Unassembled WGS sequence"/>
</dbReference>
<protein>
    <submittedName>
        <fullName evidence="2">CHAT domain-containing protein</fullName>
    </submittedName>
</protein>
<gene>
    <name evidence="2" type="ORF">GPA10_33055</name>
</gene>
<dbReference type="PANTHER" id="PTHR47691:SF3">
    <property type="entry name" value="HTH-TYPE TRANSCRIPTIONAL REGULATOR RV0890C-RELATED"/>
    <property type="match status" value="1"/>
</dbReference>
<dbReference type="RefSeq" id="WP_157168746.1">
    <property type="nucleotide sequence ID" value="NZ_WPNZ01000024.1"/>
</dbReference>
<feature type="compositionally biased region" description="Low complexity" evidence="1">
    <location>
        <begin position="701"/>
        <end position="718"/>
    </location>
</feature>
<dbReference type="AlphaFoldDB" id="A0A6L6X6F0"/>
<proteinExistence type="predicted"/>
<accession>A0A6L6X6F0</accession>
<organism evidence="2 3">
    <name type="scientific">Streptomyces typhae</name>
    <dbReference type="NCBI Taxonomy" id="2681492"/>
    <lineage>
        <taxon>Bacteria</taxon>
        <taxon>Bacillati</taxon>
        <taxon>Actinomycetota</taxon>
        <taxon>Actinomycetes</taxon>
        <taxon>Kitasatosporales</taxon>
        <taxon>Streptomycetaceae</taxon>
        <taxon>Streptomyces</taxon>
    </lineage>
</organism>
<keyword evidence="3" id="KW-1185">Reference proteome</keyword>
<evidence type="ECO:0000256" key="1">
    <source>
        <dbReference type="SAM" id="MobiDB-lite"/>
    </source>
</evidence>
<feature type="region of interest" description="Disordered" evidence="1">
    <location>
        <begin position="690"/>
        <end position="719"/>
    </location>
</feature>
<dbReference type="EMBL" id="WPNZ01000024">
    <property type="protein sequence ID" value="MVO89453.1"/>
    <property type="molecule type" value="Genomic_DNA"/>
</dbReference>
<dbReference type="InterPro" id="IPR011990">
    <property type="entry name" value="TPR-like_helical_dom_sf"/>
</dbReference>
<dbReference type="SUPFAM" id="SSF48452">
    <property type="entry name" value="TPR-like"/>
    <property type="match status" value="2"/>
</dbReference>
<name>A0A6L6X6F0_9ACTN</name>
<sequence>MNDAHGTHGTHDAHGTQLYGEPFDGGIALAEQHLLAADHTAAGAVYEELLSLAESVEDSPDVRFLRAHLLSDLASVRLTATDLAGAEDAVDRSRRLLDGVADTPMGPRGRQLWLEVLLKTLLADADLLRRTGRLDEALAALDDAALTLPEFDDPEGLRAAELGLNRVHLLMERGAWGAAEEQATALVSTTPATAVEVPPRLLTALGLICASTGRYDAADDHLTRAADAFAAIGDTGEQQSLLAHRAHVAMQRGDLELAERLFARASAFFEAQGRSGDLAVCEQARAYLAGRRGDGAGASDLAAASLARFEEIGASVAAADTVLLGAQHAYERGDVHEMQRLAQRARDVYQERAVYERCAQVDLMLARTLEDNLNRTDHGAHERQSVDTALSLALPAALALEAARYDFVTAHARSQWLALADDAMRLVLRLVERRQDQGLLFEVVEHRCAGASLALERTPRRDAVPVSPDAAMKAYGDAGGPDVLGGAAAEAAVSAGLRVAPPPKVRMSPESGRVALQEYIAAAEHRYRRRIVDEHEVPFWATGGLTSRPVVQVRLVDAGDLFMTWTWAGGARGFGTGRGPAAEVDAAVRELATALPGADGAGMGAEGVRRAFTSGALADRAAERRLARLLAEALWPEGLTAQIRQVTARAGRPLVRVQPSPRVAQVPWELLAVDDDVRLVELADVVTTAPASLRRSRPGEARPAGAGAPVSGASPAPGEVGPVVLVLDPRVPGFRADSPLGSVLGPPGSDPELLSFVRRRLDAGAVVPDVTTPEEALRRTDLDRDWLGGVLRAGARRLLYVGHVSGAPLEGGQSEDGALHLCCGPGSSGLAVPLRTHRPLSAKDLLLGTLPLRADGEPGARMWPAPRRVALLGCESGGDLRFAESFGLATAMLHNGAELVTATRWVLPTSFAFHRFAGVPASVRPLTEAVVAVDTAHEDPDPVHRLGRWQREQLARWRADGGIEHSPLLWAALTSLVV</sequence>
<dbReference type="PANTHER" id="PTHR47691">
    <property type="entry name" value="REGULATOR-RELATED"/>
    <property type="match status" value="1"/>
</dbReference>
<comment type="caution">
    <text evidence="2">The sequence shown here is derived from an EMBL/GenBank/DDBJ whole genome shotgun (WGS) entry which is preliminary data.</text>
</comment>
<evidence type="ECO:0000313" key="3">
    <source>
        <dbReference type="Proteomes" id="UP000483802"/>
    </source>
</evidence>
<evidence type="ECO:0000313" key="2">
    <source>
        <dbReference type="EMBL" id="MVO89453.1"/>
    </source>
</evidence>
<dbReference type="Gene3D" id="1.25.40.10">
    <property type="entry name" value="Tetratricopeptide repeat domain"/>
    <property type="match status" value="1"/>
</dbReference>
<reference evidence="2 3" key="1">
    <citation type="submission" date="2019-11" db="EMBL/GenBank/DDBJ databases">
        <title>Streptomyces typhae sp. nov., a novel endophytic actinomycete isolated from the root of cattail pollen (Typha angustifolia L.).</title>
        <authorList>
            <person name="Peng C."/>
        </authorList>
    </citation>
    <scope>NUCLEOTIDE SEQUENCE [LARGE SCALE GENOMIC DNA]</scope>
    <source>
        <strain evidence="3">p1417</strain>
    </source>
</reference>